<evidence type="ECO:0000259" key="12">
    <source>
        <dbReference type="PROSITE" id="PS50011"/>
    </source>
</evidence>
<keyword evidence="3" id="KW-0723">Serine/threonine-protein kinase</keyword>
<keyword evidence="11" id="KW-0472">Membrane</keyword>
<dbReference type="SUPFAM" id="SSF56112">
    <property type="entry name" value="Protein kinase-like (PK-like)"/>
    <property type="match status" value="1"/>
</dbReference>
<dbReference type="Gene3D" id="3.30.200.20">
    <property type="entry name" value="Phosphorylase Kinase, domain 1"/>
    <property type="match status" value="1"/>
</dbReference>
<reference evidence="13" key="2">
    <citation type="submission" date="2019-01" db="UniProtKB">
        <authorList>
            <consortium name="EnsemblPlants"/>
        </authorList>
    </citation>
    <scope>IDENTIFICATION</scope>
    <source>
        <strain evidence="13">cv. Heinz 1706</strain>
    </source>
</reference>
<keyword evidence="11" id="KW-0812">Transmembrane</keyword>
<dbReference type="Proteomes" id="UP000004994">
    <property type="component" value="Chromosome 6"/>
</dbReference>
<dbReference type="SUPFAM" id="SSF52540">
    <property type="entry name" value="P-loop containing nucleoside triphosphate hydrolases"/>
    <property type="match status" value="2"/>
</dbReference>
<dbReference type="Pfam" id="PF00069">
    <property type="entry name" value="Pkinase"/>
    <property type="match status" value="1"/>
</dbReference>
<dbReference type="EC" id="2.7.11.22" evidence="2"/>
<dbReference type="InterPro" id="IPR050117">
    <property type="entry name" value="MAPK"/>
</dbReference>
<comment type="catalytic activity">
    <reaction evidence="9">
        <text>L-threonyl-[protein] + ATP = O-phospho-L-threonyl-[protein] + ADP + H(+)</text>
        <dbReference type="Rhea" id="RHEA:46608"/>
        <dbReference type="Rhea" id="RHEA-COMP:11060"/>
        <dbReference type="Rhea" id="RHEA-COMP:11605"/>
        <dbReference type="ChEBI" id="CHEBI:15378"/>
        <dbReference type="ChEBI" id="CHEBI:30013"/>
        <dbReference type="ChEBI" id="CHEBI:30616"/>
        <dbReference type="ChEBI" id="CHEBI:61977"/>
        <dbReference type="ChEBI" id="CHEBI:456216"/>
        <dbReference type="EC" id="2.7.11.22"/>
    </reaction>
</comment>
<evidence type="ECO:0000256" key="6">
    <source>
        <dbReference type="ARBA" id="ARBA00022741"/>
    </source>
</evidence>
<evidence type="ECO:0000256" key="7">
    <source>
        <dbReference type="ARBA" id="ARBA00022777"/>
    </source>
</evidence>
<keyword evidence="5" id="KW-0808">Transferase</keyword>
<proteinExistence type="inferred from homology"/>
<accession>A0A3Q7H1L4</accession>
<dbReference type="InterPro" id="IPR027417">
    <property type="entry name" value="P-loop_NTPase"/>
</dbReference>
<dbReference type="STRING" id="4081.A0A3Q7H1L4"/>
<dbReference type="FunFam" id="1.10.510.10:FF:000104">
    <property type="entry name" value="serine/threonine-protein kinase MAK isoform X1"/>
    <property type="match status" value="1"/>
</dbReference>
<dbReference type="SMART" id="SM00220">
    <property type="entry name" value="S_TKc"/>
    <property type="match status" value="1"/>
</dbReference>
<keyword evidence="7" id="KW-0418">Kinase</keyword>
<name>A0A3Q7H1L4_SOLLC</name>
<dbReference type="InterPro" id="IPR008271">
    <property type="entry name" value="Ser/Thr_kinase_AS"/>
</dbReference>
<dbReference type="FunFam" id="3.30.200.20:FF:000335">
    <property type="entry name" value="Serine/threonine-protein kinase MHK"/>
    <property type="match status" value="1"/>
</dbReference>
<dbReference type="GO" id="GO:0004674">
    <property type="term" value="F:protein serine/threonine kinase activity"/>
    <property type="evidence" value="ECO:0000318"/>
    <property type="project" value="GO_Central"/>
</dbReference>
<reference evidence="13" key="1">
    <citation type="journal article" date="2012" name="Nature">
        <title>The tomato genome sequence provides insights into fleshy fruit evolution.</title>
        <authorList>
            <consortium name="Tomato Genome Consortium"/>
        </authorList>
    </citation>
    <scope>NUCLEOTIDE SEQUENCE [LARGE SCALE GENOMIC DNA]</scope>
    <source>
        <strain evidence="13">cv. Heinz 1706</strain>
    </source>
</reference>
<dbReference type="PROSITE" id="PS50011">
    <property type="entry name" value="PROTEIN_KINASE_DOM"/>
    <property type="match status" value="1"/>
</dbReference>
<dbReference type="GO" id="GO:0035556">
    <property type="term" value="P:intracellular signal transduction"/>
    <property type="evidence" value="ECO:0000318"/>
    <property type="project" value="GO_Central"/>
</dbReference>
<keyword evidence="6" id="KW-0547">Nucleotide-binding</keyword>
<evidence type="ECO:0000313" key="13">
    <source>
        <dbReference type="EnsemblPlants" id="Solyc06g083220.3.1"/>
    </source>
</evidence>
<dbReference type="GO" id="GO:0005737">
    <property type="term" value="C:cytoplasm"/>
    <property type="evidence" value="ECO:0000318"/>
    <property type="project" value="GO_Central"/>
</dbReference>
<dbReference type="InterPro" id="IPR011009">
    <property type="entry name" value="Kinase-like_dom_sf"/>
</dbReference>
<dbReference type="Gramene" id="Solyc06g083220.3.1">
    <property type="protein sequence ID" value="Solyc06g083220.3.1"/>
    <property type="gene ID" value="Solyc06g083220.3"/>
</dbReference>
<evidence type="ECO:0000256" key="3">
    <source>
        <dbReference type="ARBA" id="ARBA00022527"/>
    </source>
</evidence>
<dbReference type="GO" id="GO:0005634">
    <property type="term" value="C:nucleus"/>
    <property type="evidence" value="ECO:0000318"/>
    <property type="project" value="GO_Central"/>
</dbReference>
<organism evidence="13">
    <name type="scientific">Solanum lycopersicum</name>
    <name type="common">Tomato</name>
    <name type="synonym">Lycopersicon esculentum</name>
    <dbReference type="NCBI Taxonomy" id="4081"/>
    <lineage>
        <taxon>Eukaryota</taxon>
        <taxon>Viridiplantae</taxon>
        <taxon>Streptophyta</taxon>
        <taxon>Embryophyta</taxon>
        <taxon>Tracheophyta</taxon>
        <taxon>Spermatophyta</taxon>
        <taxon>Magnoliopsida</taxon>
        <taxon>eudicotyledons</taxon>
        <taxon>Gunneridae</taxon>
        <taxon>Pentapetalae</taxon>
        <taxon>asterids</taxon>
        <taxon>lamiids</taxon>
        <taxon>Solanales</taxon>
        <taxon>Solanaceae</taxon>
        <taxon>Solanoideae</taxon>
        <taxon>Solaneae</taxon>
        <taxon>Solanum</taxon>
        <taxon>Solanum subgen. Lycopersicon</taxon>
    </lineage>
</organism>
<comment type="similarity">
    <text evidence="1">Belongs to the protein kinase superfamily. CMGC Ser/Thr protein kinase family. CDC2/CDKX subfamily.</text>
</comment>
<feature type="transmembrane region" description="Helical" evidence="11">
    <location>
        <begin position="942"/>
        <end position="963"/>
    </location>
</feature>
<dbReference type="GO" id="GO:0005524">
    <property type="term" value="F:ATP binding"/>
    <property type="evidence" value="ECO:0007669"/>
    <property type="project" value="UniProtKB-KW"/>
</dbReference>
<evidence type="ECO:0000256" key="11">
    <source>
        <dbReference type="SAM" id="Phobius"/>
    </source>
</evidence>
<keyword evidence="8" id="KW-0067">ATP-binding</keyword>
<evidence type="ECO:0000256" key="8">
    <source>
        <dbReference type="ARBA" id="ARBA00022840"/>
    </source>
</evidence>
<dbReference type="Gene3D" id="3.40.50.300">
    <property type="entry name" value="P-loop containing nucleotide triphosphate hydrolases"/>
    <property type="match status" value="1"/>
</dbReference>
<evidence type="ECO:0000256" key="10">
    <source>
        <dbReference type="ARBA" id="ARBA00048367"/>
    </source>
</evidence>
<protein>
    <recommendedName>
        <fullName evidence="2">cyclin-dependent kinase</fullName>
        <ecNumber evidence="2">2.7.11.22</ecNumber>
    </recommendedName>
</protein>
<comment type="catalytic activity">
    <reaction evidence="10">
        <text>L-seryl-[protein] + ATP = O-phospho-L-seryl-[protein] + ADP + H(+)</text>
        <dbReference type="Rhea" id="RHEA:17989"/>
        <dbReference type="Rhea" id="RHEA-COMP:9863"/>
        <dbReference type="Rhea" id="RHEA-COMP:11604"/>
        <dbReference type="ChEBI" id="CHEBI:15378"/>
        <dbReference type="ChEBI" id="CHEBI:29999"/>
        <dbReference type="ChEBI" id="CHEBI:30616"/>
        <dbReference type="ChEBI" id="CHEBI:83421"/>
        <dbReference type="ChEBI" id="CHEBI:456216"/>
        <dbReference type="EC" id="2.7.11.22"/>
    </reaction>
</comment>
<dbReference type="InterPro" id="IPR000719">
    <property type="entry name" value="Prot_kinase_dom"/>
</dbReference>
<evidence type="ECO:0000256" key="2">
    <source>
        <dbReference type="ARBA" id="ARBA00012425"/>
    </source>
</evidence>
<feature type="domain" description="Protein kinase" evidence="12">
    <location>
        <begin position="4"/>
        <end position="283"/>
    </location>
</feature>
<dbReference type="InParanoid" id="A0A3Q7H1L4"/>
<dbReference type="PROSITE" id="PS00108">
    <property type="entry name" value="PROTEIN_KINASE_ST"/>
    <property type="match status" value="1"/>
</dbReference>
<evidence type="ECO:0000256" key="5">
    <source>
        <dbReference type="ARBA" id="ARBA00022679"/>
    </source>
</evidence>
<dbReference type="EnsemblPlants" id="Solyc06g083220.3.1">
    <property type="protein sequence ID" value="Solyc06g083220.3.1"/>
    <property type="gene ID" value="Solyc06g083220.3"/>
</dbReference>
<keyword evidence="14" id="KW-1185">Reference proteome</keyword>
<sequence length="1093" mass="123503">MERYRILKELGDGTCGNVYKAINTETSEIVAVKKMKRKFYFWEECINLREIKSLRKLNHPNIIKLKEIVRENNELFFILEYMECNLYQLMKDRQRPFLEEEIRGLMSQVLQGLTHMHKNGYFHRDLKPENLLVTNDVIKIADFGLAREVSSSPPFTDYVSTRWYRAPEVLLQSSSYTPSIDMWAVGAVLAELFTLCPIFPGESEIDQLYKICCVLGPPDWTSFPELRSASRLFDINCFDITPANLSDFIPNASLEAIDLIKQLCSWDPLRRPTADQCLQHPFFHVDMSIPRPLEDPLQMNLSSVGPEPNLELNLWDFGTEKDDCYLGLTLAVNPTPSCLEAIPTPLLSALKREIYILDMVLQLPKTIYHKPHHVDLFPAKMASKSQGAGTDMFCSGFQDHSQHSVPGNARIGLALLIRNIICMEQLIEAACRKHETEVVPFIFVCSTIPQSTIGAPQSTSFGMTSLQSNFLERPFLAIRFSSKDVERPTPLLGGVVGVLAGTILDELIAWPFGSTKDMIATFEEHHFLKSSMSNFLGSSSWRLTVMGGDTTSPHSPIIHSTEESSLDENFPNNPLSSLRDSAQALSLYVYMFVILVVGNWNVCSGSDRFGTKVENISVDSEEFVRASSDIIDEMNKKQIRNVYMDVLKSYEELQFHKDHLEEAKNKILSYTPGSWIEEVGGMKASDYNIPKKTTLLLIGPRGSGKSSLVNKISRVFDDDPFTPERAQVSYSSDGDGTYFLHEYTMPKGSSSFCLYDTRGLSDDLNENIKIVDRWMKKGVRHGKLITRDSDDANPKSKVRRNRYCASETNVVNCVIFVVSAVQILQSMDSDDETKRQQTRAVASNFNYPLLSFKDEKPIVVLTHGDLLSLSDRTRIRMHLGQLLGIHPKKQIFDIPESDDFATRLTILNMLRHCLERADKNLPFKKDLPFKSPYRCKGALQMLAVRLLLAYAFLAILFGMGMMFKNTLKAKVASIPDSQVSQSHMDIDWHANTVDSAPNLQPEAMQPHVEVECHASEVDSVPNIHPEAPQSDENLDCRASEVDTVCDLHPEAHQSDENLDCHASEVDSVRDLHPEVPESDDSLDWGAIRHLWSD</sequence>
<dbReference type="PANTHER" id="PTHR24055">
    <property type="entry name" value="MITOGEN-ACTIVATED PROTEIN KINASE"/>
    <property type="match status" value="1"/>
</dbReference>
<dbReference type="CDD" id="cd07830">
    <property type="entry name" value="STKc_MAK_like"/>
    <property type="match status" value="1"/>
</dbReference>
<dbReference type="Gene3D" id="1.10.510.10">
    <property type="entry name" value="Transferase(Phosphotransferase) domain 1"/>
    <property type="match status" value="1"/>
</dbReference>
<evidence type="ECO:0000256" key="4">
    <source>
        <dbReference type="ARBA" id="ARBA00022553"/>
    </source>
</evidence>
<keyword evidence="11" id="KW-1133">Transmembrane helix</keyword>
<dbReference type="PaxDb" id="4081-Solyc06g083220.2.1"/>
<dbReference type="GO" id="GO:0004693">
    <property type="term" value="F:cyclin-dependent protein serine/threonine kinase activity"/>
    <property type="evidence" value="ECO:0007669"/>
    <property type="project" value="UniProtKB-EC"/>
</dbReference>
<evidence type="ECO:0000256" key="1">
    <source>
        <dbReference type="ARBA" id="ARBA00006485"/>
    </source>
</evidence>
<dbReference type="AlphaFoldDB" id="A0A3Q7H1L4"/>
<dbReference type="CDD" id="cd00882">
    <property type="entry name" value="Ras_like_GTPase"/>
    <property type="match status" value="1"/>
</dbReference>
<evidence type="ECO:0000256" key="9">
    <source>
        <dbReference type="ARBA" id="ARBA00047811"/>
    </source>
</evidence>
<keyword evidence="4" id="KW-0597">Phosphoprotein</keyword>
<evidence type="ECO:0000313" key="14">
    <source>
        <dbReference type="Proteomes" id="UP000004994"/>
    </source>
</evidence>